<dbReference type="OrthoDB" id="138542at2"/>
<keyword evidence="3" id="KW-1185">Reference proteome</keyword>
<proteinExistence type="predicted"/>
<dbReference type="AlphaFoldDB" id="A0A017T5U8"/>
<organism evidence="2 3">
    <name type="scientific">Chondromyces apiculatus DSM 436</name>
    <dbReference type="NCBI Taxonomy" id="1192034"/>
    <lineage>
        <taxon>Bacteria</taxon>
        <taxon>Pseudomonadati</taxon>
        <taxon>Myxococcota</taxon>
        <taxon>Polyangia</taxon>
        <taxon>Polyangiales</taxon>
        <taxon>Polyangiaceae</taxon>
        <taxon>Chondromyces</taxon>
    </lineage>
</organism>
<protein>
    <recommendedName>
        <fullName evidence="4">Extracellular solute-binding protein</fullName>
    </recommendedName>
</protein>
<dbReference type="eggNOG" id="COG1840">
    <property type="taxonomic scope" value="Bacteria"/>
</dbReference>
<dbReference type="STRING" id="1192034.CAP_4541"/>
<gene>
    <name evidence="2" type="ORF">CAP_4541</name>
</gene>
<dbReference type="EMBL" id="ASRX01000034">
    <property type="protein sequence ID" value="EYF04402.1"/>
    <property type="molecule type" value="Genomic_DNA"/>
</dbReference>
<feature type="region of interest" description="Disordered" evidence="1">
    <location>
        <begin position="13"/>
        <end position="44"/>
    </location>
</feature>
<evidence type="ECO:0000313" key="3">
    <source>
        <dbReference type="Proteomes" id="UP000019678"/>
    </source>
</evidence>
<sequence length="548" mass="61124">MVAVIIAAVTKATTESGKTDPTGTETGNATEPGTEAKAEGESGGLGRQIGKLAATLGVLGIGVFLVVRGGESKPLAGTPPRLVDVKVMNETNREICGEPARNGIPVVISMLYSDDKQRWIEDAAERFSTVCPNIQVKIEPREDLEAADVILMDEARPTLWAPADELALRYLEHHWKMQSNDVLFRMEEQTSVARSPLVALMWEDRLRVVEAIRAKRKGENGLWADMTCTLVPREPEPFNVAVEDRVPGRWIDWYEPLIPPPAPPPPPPPRGRRKAPEPTPPVEGEPEYRPAFPTVQEIQSWGRVKFGHTSPTRSASGLEALYLMAFDFVLPPDKRTLPSDAVSGKVLRGAEAEKHIISGEHMRDDFTQALTEQDQELRTWLQRCEGGLPNPLWSARLLTETLFNVGGGRFDGILTYEHLVFSVLDRIDAHAKVMRNMRVIYPQPTIVNQHPIVMLWPDNPDRKDERAAAQRWIDFLRSRAIQEKAMEFGFRPASPDVSIRAFDSYSNPFVHLRRYGISFQVPLAEPPRLDGAAIQGLIGLWEDATGRN</sequence>
<evidence type="ECO:0000256" key="1">
    <source>
        <dbReference type="SAM" id="MobiDB-lite"/>
    </source>
</evidence>
<comment type="caution">
    <text evidence="2">The sequence shown here is derived from an EMBL/GenBank/DDBJ whole genome shotgun (WGS) entry which is preliminary data.</text>
</comment>
<dbReference type="Gene3D" id="3.40.190.10">
    <property type="entry name" value="Periplasmic binding protein-like II"/>
    <property type="match status" value="1"/>
</dbReference>
<evidence type="ECO:0000313" key="2">
    <source>
        <dbReference type="EMBL" id="EYF04402.1"/>
    </source>
</evidence>
<evidence type="ECO:0008006" key="4">
    <source>
        <dbReference type="Google" id="ProtNLM"/>
    </source>
</evidence>
<dbReference type="SUPFAM" id="SSF53850">
    <property type="entry name" value="Periplasmic binding protein-like II"/>
    <property type="match status" value="1"/>
</dbReference>
<accession>A0A017T5U8</accession>
<feature type="compositionally biased region" description="Polar residues" evidence="1">
    <location>
        <begin position="15"/>
        <end position="31"/>
    </location>
</feature>
<dbReference type="RefSeq" id="WP_044244245.1">
    <property type="nucleotide sequence ID" value="NZ_ASRX01000034.1"/>
</dbReference>
<name>A0A017T5U8_9BACT</name>
<feature type="compositionally biased region" description="Pro residues" evidence="1">
    <location>
        <begin position="260"/>
        <end position="269"/>
    </location>
</feature>
<dbReference type="Proteomes" id="UP000019678">
    <property type="component" value="Unassembled WGS sequence"/>
</dbReference>
<reference evidence="2 3" key="1">
    <citation type="submission" date="2013-05" db="EMBL/GenBank/DDBJ databases">
        <title>Genome assembly of Chondromyces apiculatus DSM 436.</title>
        <authorList>
            <person name="Sharma G."/>
            <person name="Khatri I."/>
            <person name="Kaur C."/>
            <person name="Mayilraj S."/>
            <person name="Subramanian S."/>
        </authorList>
    </citation>
    <scope>NUCLEOTIDE SEQUENCE [LARGE SCALE GENOMIC DNA]</scope>
    <source>
        <strain evidence="2 3">DSM 436</strain>
    </source>
</reference>
<feature type="region of interest" description="Disordered" evidence="1">
    <location>
        <begin position="260"/>
        <end position="288"/>
    </location>
</feature>